<name>A0A7V2ZIJ9_9BACT</name>
<dbReference type="EC" id="1.17.99.6" evidence="10"/>
<dbReference type="PROSITE" id="PS51379">
    <property type="entry name" value="4FE4S_FER_2"/>
    <property type="match status" value="1"/>
</dbReference>
<dbReference type="SUPFAM" id="SSF46548">
    <property type="entry name" value="alpha-helical ferredoxin"/>
    <property type="match status" value="1"/>
</dbReference>
<dbReference type="PANTHER" id="PTHR30002">
    <property type="entry name" value="EPOXYQUEUOSINE REDUCTASE"/>
    <property type="match status" value="1"/>
</dbReference>
<keyword evidence="7" id="KW-0408">Iron</keyword>
<reference evidence="10" key="1">
    <citation type="journal article" date="2020" name="mSystems">
        <title>Genome- and Community-Level Interaction Insights into Carbon Utilization and Element Cycling Functions of Hydrothermarchaeota in Hydrothermal Sediment.</title>
        <authorList>
            <person name="Zhou Z."/>
            <person name="Liu Y."/>
            <person name="Xu W."/>
            <person name="Pan J."/>
            <person name="Luo Z.H."/>
            <person name="Li M."/>
        </authorList>
    </citation>
    <scope>NUCLEOTIDE SEQUENCE [LARGE SCALE GENOMIC DNA]</scope>
    <source>
        <strain evidence="10">SpSt-479</strain>
    </source>
</reference>
<evidence type="ECO:0000313" key="10">
    <source>
        <dbReference type="EMBL" id="HFI90669.1"/>
    </source>
</evidence>
<evidence type="ECO:0000256" key="7">
    <source>
        <dbReference type="ARBA" id="ARBA00023004"/>
    </source>
</evidence>
<keyword evidence="8" id="KW-0411">Iron-sulfur</keyword>
<evidence type="ECO:0000259" key="9">
    <source>
        <dbReference type="PROSITE" id="PS51379"/>
    </source>
</evidence>
<dbReference type="PROSITE" id="PS00198">
    <property type="entry name" value="4FE4S_FER_1"/>
    <property type="match status" value="1"/>
</dbReference>
<evidence type="ECO:0000256" key="3">
    <source>
        <dbReference type="ARBA" id="ARBA00022694"/>
    </source>
</evidence>
<dbReference type="Gene3D" id="3.30.70.20">
    <property type="match status" value="1"/>
</dbReference>
<evidence type="ECO:0000256" key="5">
    <source>
        <dbReference type="ARBA" id="ARBA00022785"/>
    </source>
</evidence>
<dbReference type="NCBIfam" id="TIGR00276">
    <property type="entry name" value="tRNA epoxyqueuosine(34) reductase QueG"/>
    <property type="match status" value="1"/>
</dbReference>
<dbReference type="AlphaFoldDB" id="A0A7V2ZIJ9"/>
<protein>
    <submittedName>
        <fullName evidence="10">tRNA epoxyqueuosine(34) reductase QueG</fullName>
        <ecNumber evidence="10">1.17.99.6</ecNumber>
    </submittedName>
</protein>
<dbReference type="InterPro" id="IPR017900">
    <property type="entry name" value="4Fe4S_Fe_S_CS"/>
</dbReference>
<dbReference type="InterPro" id="IPR017896">
    <property type="entry name" value="4Fe4S_Fe-S-bd"/>
</dbReference>
<dbReference type="Pfam" id="PF13484">
    <property type="entry name" value="Fer4_16"/>
    <property type="match status" value="1"/>
</dbReference>
<keyword evidence="5" id="KW-0671">Queuosine biosynthesis</keyword>
<evidence type="ECO:0000256" key="1">
    <source>
        <dbReference type="ARBA" id="ARBA00022485"/>
    </source>
</evidence>
<evidence type="ECO:0000256" key="4">
    <source>
        <dbReference type="ARBA" id="ARBA00022723"/>
    </source>
</evidence>
<evidence type="ECO:0000256" key="6">
    <source>
        <dbReference type="ARBA" id="ARBA00023002"/>
    </source>
</evidence>
<dbReference type="GO" id="GO:0046872">
    <property type="term" value="F:metal ion binding"/>
    <property type="evidence" value="ECO:0007669"/>
    <property type="project" value="UniProtKB-KW"/>
</dbReference>
<comment type="caution">
    <text evidence="10">The sequence shown here is derived from an EMBL/GenBank/DDBJ whole genome shotgun (WGS) entry which is preliminary data.</text>
</comment>
<dbReference type="EMBL" id="DSUJ01000008">
    <property type="protein sequence ID" value="HFI90669.1"/>
    <property type="molecule type" value="Genomic_DNA"/>
</dbReference>
<sequence length="306" mass="35626">MRKLTNEIVISKARSVGFDLVGFAQAIELTEEIDKLNLWLDKKYQASMNYMERNIDKRRNPKEILPDAKSIISLAVIYNTPFYHSIDKKFGKISRYAWGKDYHLIIWEKLDQLENELKTIDSNFKSISYVDTGPVMDKVWAVKAGLGWMGKHTNIINRQIGSWFFIANIICNYEFEYSEQVPDFCGDCTACLDACPTDAILQPYIVDSNKCISYQTIENKNEIPGELKGKFENWLFGCDICQEVCPWNKRFSVTTLNEEFYPKHKELTYSEVMELDEISFRNKFAESPVKRTKLSGLKRNAKFIFE</sequence>
<dbReference type="PANTHER" id="PTHR30002:SF4">
    <property type="entry name" value="EPOXYQUEUOSINE REDUCTASE"/>
    <property type="match status" value="1"/>
</dbReference>
<dbReference type="InterPro" id="IPR013542">
    <property type="entry name" value="QueG_DUF1730"/>
</dbReference>
<keyword evidence="3" id="KW-0819">tRNA processing</keyword>
<keyword evidence="1" id="KW-0004">4Fe-4S</keyword>
<evidence type="ECO:0000256" key="8">
    <source>
        <dbReference type="ARBA" id="ARBA00023014"/>
    </source>
</evidence>
<dbReference type="GO" id="GO:0051539">
    <property type="term" value="F:4 iron, 4 sulfur cluster binding"/>
    <property type="evidence" value="ECO:0007669"/>
    <property type="project" value="UniProtKB-KW"/>
</dbReference>
<keyword evidence="6 10" id="KW-0560">Oxidoreductase</keyword>
<keyword evidence="2" id="KW-0963">Cytoplasm</keyword>
<organism evidence="10">
    <name type="scientific">Ignavibacterium album</name>
    <dbReference type="NCBI Taxonomy" id="591197"/>
    <lineage>
        <taxon>Bacteria</taxon>
        <taxon>Pseudomonadati</taxon>
        <taxon>Ignavibacteriota</taxon>
        <taxon>Ignavibacteria</taxon>
        <taxon>Ignavibacteriales</taxon>
        <taxon>Ignavibacteriaceae</taxon>
        <taxon>Ignavibacterium</taxon>
    </lineage>
</organism>
<keyword evidence="4" id="KW-0479">Metal-binding</keyword>
<dbReference type="Pfam" id="PF08331">
    <property type="entry name" value="QueG_DUF1730"/>
    <property type="match status" value="1"/>
</dbReference>
<feature type="domain" description="4Fe-4S ferredoxin-type" evidence="9">
    <location>
        <begin position="176"/>
        <end position="204"/>
    </location>
</feature>
<proteinExistence type="predicted"/>
<accession>A0A7V2ZIJ9</accession>
<dbReference type="GO" id="GO:0052693">
    <property type="term" value="F:epoxyqueuosine reductase activity"/>
    <property type="evidence" value="ECO:0007669"/>
    <property type="project" value="UniProtKB-EC"/>
</dbReference>
<evidence type="ECO:0000256" key="2">
    <source>
        <dbReference type="ARBA" id="ARBA00022490"/>
    </source>
</evidence>
<dbReference type="InterPro" id="IPR004453">
    <property type="entry name" value="QueG"/>
</dbReference>
<dbReference type="GO" id="GO:0008616">
    <property type="term" value="P:tRNA queuosine(34) biosynthetic process"/>
    <property type="evidence" value="ECO:0007669"/>
    <property type="project" value="UniProtKB-KW"/>
</dbReference>
<gene>
    <name evidence="10" type="primary">queG</name>
    <name evidence="10" type="ORF">ENS31_03940</name>
</gene>